<dbReference type="Proteomes" id="UP001604336">
    <property type="component" value="Unassembled WGS sequence"/>
</dbReference>
<evidence type="ECO:0000256" key="2">
    <source>
        <dbReference type="ARBA" id="ARBA00010617"/>
    </source>
</evidence>
<dbReference type="InterPro" id="IPR017972">
    <property type="entry name" value="Cyt_P450_CS"/>
</dbReference>
<dbReference type="PRINTS" id="PR00463">
    <property type="entry name" value="EP450I"/>
</dbReference>
<reference evidence="14" key="1">
    <citation type="submission" date="2024-07" db="EMBL/GenBank/DDBJ databases">
        <title>Two chromosome-level genome assemblies of Korean endemic species Abeliophyllum distichum and Forsythia ovata (Oleaceae).</title>
        <authorList>
            <person name="Jang H."/>
        </authorList>
    </citation>
    <scope>NUCLEOTIDE SEQUENCE [LARGE SCALE GENOMIC DNA]</scope>
</reference>
<keyword evidence="9 12" id="KW-0503">Monooxygenase</keyword>
<keyword evidence="7 12" id="KW-0560">Oxidoreductase</keyword>
<dbReference type="Gene3D" id="1.10.630.10">
    <property type="entry name" value="Cytochrome P450"/>
    <property type="match status" value="1"/>
</dbReference>
<keyword evidence="5 11" id="KW-0479">Metal-binding</keyword>
<organism evidence="13 14">
    <name type="scientific">Abeliophyllum distichum</name>
    <dbReference type="NCBI Taxonomy" id="126358"/>
    <lineage>
        <taxon>Eukaryota</taxon>
        <taxon>Viridiplantae</taxon>
        <taxon>Streptophyta</taxon>
        <taxon>Embryophyta</taxon>
        <taxon>Tracheophyta</taxon>
        <taxon>Spermatophyta</taxon>
        <taxon>Magnoliopsida</taxon>
        <taxon>eudicotyledons</taxon>
        <taxon>Gunneridae</taxon>
        <taxon>Pentapetalae</taxon>
        <taxon>asterids</taxon>
        <taxon>lamiids</taxon>
        <taxon>Lamiales</taxon>
        <taxon>Oleaceae</taxon>
        <taxon>Forsythieae</taxon>
        <taxon>Abeliophyllum</taxon>
    </lineage>
</organism>
<evidence type="ECO:0000256" key="3">
    <source>
        <dbReference type="ARBA" id="ARBA00022617"/>
    </source>
</evidence>
<keyword evidence="3 11" id="KW-0349">Heme</keyword>
<protein>
    <submittedName>
        <fullName evidence="13">Cytochrome</fullName>
    </submittedName>
</protein>
<dbReference type="FunFam" id="1.10.630.10:FF:000007">
    <property type="entry name" value="Cytochrome P450 76C4"/>
    <property type="match status" value="1"/>
</dbReference>
<dbReference type="EMBL" id="JBFOLK010000014">
    <property type="protein sequence ID" value="KAL2460765.1"/>
    <property type="molecule type" value="Genomic_DNA"/>
</dbReference>
<dbReference type="PRINTS" id="PR00385">
    <property type="entry name" value="P450"/>
</dbReference>
<comment type="subcellular location">
    <subcellularLocation>
        <location evidence="1">Membrane</location>
        <topology evidence="1">Single-pass membrane protein</topology>
    </subcellularLocation>
</comment>
<dbReference type="AlphaFoldDB" id="A0ABD1PA70"/>
<dbReference type="PANTHER" id="PTHR47950">
    <property type="entry name" value="CYTOCHROME P450, FAMILY 76, SUBFAMILY C, POLYPEPTIDE 5-RELATED"/>
    <property type="match status" value="1"/>
</dbReference>
<proteinExistence type="inferred from homology"/>
<keyword evidence="6" id="KW-1133">Transmembrane helix</keyword>
<dbReference type="GO" id="GO:0046872">
    <property type="term" value="F:metal ion binding"/>
    <property type="evidence" value="ECO:0007669"/>
    <property type="project" value="UniProtKB-KW"/>
</dbReference>
<keyword evidence="4" id="KW-0812">Transmembrane</keyword>
<evidence type="ECO:0000256" key="1">
    <source>
        <dbReference type="ARBA" id="ARBA00004167"/>
    </source>
</evidence>
<name>A0ABD1PA70_9LAMI</name>
<evidence type="ECO:0000256" key="4">
    <source>
        <dbReference type="ARBA" id="ARBA00022692"/>
    </source>
</evidence>
<dbReference type="InterPro" id="IPR036396">
    <property type="entry name" value="Cyt_P450_sf"/>
</dbReference>
<dbReference type="PROSITE" id="PS00086">
    <property type="entry name" value="CYTOCHROME_P450"/>
    <property type="match status" value="1"/>
</dbReference>
<comment type="caution">
    <text evidence="13">The sequence shown here is derived from an EMBL/GenBank/DDBJ whole genome shotgun (WGS) entry which is preliminary data.</text>
</comment>
<evidence type="ECO:0000256" key="5">
    <source>
        <dbReference type="ARBA" id="ARBA00022723"/>
    </source>
</evidence>
<dbReference type="GO" id="GO:0004497">
    <property type="term" value="F:monooxygenase activity"/>
    <property type="evidence" value="ECO:0007669"/>
    <property type="project" value="UniProtKB-KW"/>
</dbReference>
<evidence type="ECO:0000256" key="11">
    <source>
        <dbReference type="PIRSR" id="PIRSR602401-1"/>
    </source>
</evidence>
<dbReference type="InterPro" id="IPR002401">
    <property type="entry name" value="Cyt_P450_E_grp-I"/>
</dbReference>
<dbReference type="CDD" id="cd11073">
    <property type="entry name" value="CYP76-like"/>
    <property type="match status" value="1"/>
</dbReference>
<comment type="cofactor">
    <cofactor evidence="11">
        <name>heme</name>
        <dbReference type="ChEBI" id="CHEBI:30413"/>
    </cofactor>
</comment>
<keyword evidence="8 11" id="KW-0408">Iron</keyword>
<gene>
    <name evidence="13" type="ORF">Adt_44185</name>
</gene>
<evidence type="ECO:0000313" key="14">
    <source>
        <dbReference type="Proteomes" id="UP001604336"/>
    </source>
</evidence>
<dbReference type="PANTHER" id="PTHR47950:SF4">
    <property type="entry name" value="GERANIOL 8-HYDROXYLASE-LIKE"/>
    <property type="match status" value="1"/>
</dbReference>
<feature type="binding site" description="axial binding residue" evidence="11">
    <location>
        <position position="434"/>
    </location>
    <ligand>
        <name>heme</name>
        <dbReference type="ChEBI" id="CHEBI:30413"/>
    </ligand>
    <ligandPart>
        <name>Fe</name>
        <dbReference type="ChEBI" id="CHEBI:18248"/>
    </ligandPart>
</feature>
<evidence type="ECO:0000256" key="9">
    <source>
        <dbReference type="ARBA" id="ARBA00023033"/>
    </source>
</evidence>
<dbReference type="Pfam" id="PF00067">
    <property type="entry name" value="p450"/>
    <property type="match status" value="1"/>
</dbReference>
<accession>A0ABD1PA70</accession>
<dbReference type="GO" id="GO:0016020">
    <property type="term" value="C:membrane"/>
    <property type="evidence" value="ECO:0007669"/>
    <property type="project" value="UniProtKB-SubCell"/>
</dbReference>
<keyword evidence="10" id="KW-0472">Membrane</keyword>
<keyword evidence="14" id="KW-1185">Reference proteome</keyword>
<dbReference type="SUPFAM" id="SSF48264">
    <property type="entry name" value="Cytochrome P450"/>
    <property type="match status" value="1"/>
</dbReference>
<evidence type="ECO:0000256" key="7">
    <source>
        <dbReference type="ARBA" id="ARBA00023002"/>
    </source>
</evidence>
<evidence type="ECO:0000256" key="8">
    <source>
        <dbReference type="ARBA" id="ARBA00023004"/>
    </source>
</evidence>
<evidence type="ECO:0000256" key="12">
    <source>
        <dbReference type="RuleBase" id="RU000461"/>
    </source>
</evidence>
<evidence type="ECO:0000256" key="6">
    <source>
        <dbReference type="ARBA" id="ARBA00022989"/>
    </source>
</evidence>
<comment type="similarity">
    <text evidence="2 12">Belongs to the cytochrome P450 family.</text>
</comment>
<dbReference type="InterPro" id="IPR001128">
    <property type="entry name" value="Cyt_P450"/>
</dbReference>
<evidence type="ECO:0000256" key="10">
    <source>
        <dbReference type="ARBA" id="ARBA00023136"/>
    </source>
</evidence>
<sequence length="491" mass="56053">MNSLVFLLVLFSILWTYILFLTSNSKHRKSRKLPPGPSPLPIIGNILQLGDKPHQSLAKLSQTYGPLMYLKMGCIETIVVSSPEIARIVLQKYDLSFSSRRVPGTLESFEVDKFSMAWLPVDNQWRKLRRIWKEHMFSLQSLDASQGKRQDKLHKLCDYLNQRCVNGHVVDIAEATFTTSLNMISSTLFSVDFADFNSDLSHEFKDVVWNVMKCIGSPNFADYFPVLKYVDPQGISRRTKFYFGKLFAVLENIIDKRLESRGTSEKNDDLLEALLHLPEFTPKEIKHLLMDLFLGGTDTAPATVEWAMAELLRNPKKMLKAKSELSDVIGEHGVIQELDIPKLPYLQAVVKETFRLHPVGPLLVPHKALVDVEINGYIVPKNAQILVNIWATNRDLNIWSSPNCFMPERFLDLKIDFKGQNFEFIPFGAGRRICPGLPLANRMVHLMLATLIHNFDWRLEEGVKPEEIDMSEKLTTTLHKAIPLKAIPIKL</sequence>
<evidence type="ECO:0000313" key="13">
    <source>
        <dbReference type="EMBL" id="KAL2460765.1"/>
    </source>
</evidence>